<sequence>MADKCNLSNGQQVYIEHQVMQTVVTLSSGSPGQQQQASTGFQTSKWTVVPTLFKTATGVILRIESEQGQSFVQLQAGGISTIGGTPTLSDAEVLSLQQVEATPSKSMPSMEPMKPMEPMKMGDMEMKMNPMQMRIGNMSMEMGSSSSASSGKGFCSQCGAPVQTSDRFCSSCGYQL</sequence>
<organism evidence="2 3">
    <name type="scientific">Okeania hirsuta</name>
    <dbReference type="NCBI Taxonomy" id="1458930"/>
    <lineage>
        <taxon>Bacteria</taxon>
        <taxon>Bacillati</taxon>
        <taxon>Cyanobacteriota</taxon>
        <taxon>Cyanophyceae</taxon>
        <taxon>Oscillatoriophycideae</taxon>
        <taxon>Oscillatoriales</taxon>
        <taxon>Microcoleaceae</taxon>
        <taxon>Okeania</taxon>
    </lineage>
</organism>
<feature type="domain" description="Zinc-ribbon" evidence="1">
    <location>
        <begin position="154"/>
        <end position="176"/>
    </location>
</feature>
<dbReference type="AlphaFoldDB" id="A0A3N6P5W7"/>
<dbReference type="OrthoDB" id="425513at2"/>
<dbReference type="RefSeq" id="WP_124145359.1">
    <property type="nucleotide sequence ID" value="NZ_CAWOKI010000080.1"/>
</dbReference>
<evidence type="ECO:0000313" key="3">
    <source>
        <dbReference type="Proteomes" id="UP000269154"/>
    </source>
</evidence>
<proteinExistence type="predicted"/>
<evidence type="ECO:0000259" key="1">
    <source>
        <dbReference type="Pfam" id="PF13240"/>
    </source>
</evidence>
<reference evidence="2 3" key="1">
    <citation type="journal article" date="2018" name="ACS Chem. Biol.">
        <title>Ketoreductase domain dysfunction expands chemodiversity: malyngamide biosynthesis in the cyanobacterium Okeania hirsuta.</title>
        <authorList>
            <person name="Moss N.A."/>
            <person name="Leao T."/>
            <person name="Rankin M."/>
            <person name="McCullough T.M."/>
            <person name="Qu P."/>
            <person name="Korobeynikov A."/>
            <person name="Smith J.L."/>
            <person name="Gerwick L."/>
            <person name="Gerwick W.H."/>
        </authorList>
    </citation>
    <scope>NUCLEOTIDE SEQUENCE [LARGE SCALE GENOMIC DNA]</scope>
    <source>
        <strain evidence="2 3">PAB10Feb10-1</strain>
    </source>
</reference>
<protein>
    <submittedName>
        <fullName evidence="2">Zinc ribbon domain-containing protein</fullName>
    </submittedName>
</protein>
<name>A0A3N6P5W7_9CYAN</name>
<gene>
    <name evidence="2" type="ORF">D5R40_13220</name>
</gene>
<dbReference type="InterPro" id="IPR026870">
    <property type="entry name" value="Zinc_ribbon_dom"/>
</dbReference>
<keyword evidence="3" id="KW-1185">Reference proteome</keyword>
<dbReference type="EMBL" id="RCBY01000064">
    <property type="protein sequence ID" value="RQH43234.1"/>
    <property type="molecule type" value="Genomic_DNA"/>
</dbReference>
<dbReference type="Proteomes" id="UP000269154">
    <property type="component" value="Unassembled WGS sequence"/>
</dbReference>
<evidence type="ECO:0000313" key="2">
    <source>
        <dbReference type="EMBL" id="RQH43234.1"/>
    </source>
</evidence>
<comment type="caution">
    <text evidence="2">The sequence shown here is derived from an EMBL/GenBank/DDBJ whole genome shotgun (WGS) entry which is preliminary data.</text>
</comment>
<accession>A0A3N6P5W7</accession>
<dbReference type="Pfam" id="PF13240">
    <property type="entry name" value="Zn_Ribbon_1"/>
    <property type="match status" value="1"/>
</dbReference>